<comment type="subcellular location">
    <subcellularLocation>
        <location evidence="1">Secreted</location>
    </subcellularLocation>
</comment>
<dbReference type="Proteomes" id="UP000005408">
    <property type="component" value="Unassembled WGS sequence"/>
</dbReference>
<feature type="compositionally biased region" description="Low complexity" evidence="6">
    <location>
        <begin position="703"/>
        <end position="713"/>
    </location>
</feature>
<feature type="compositionally biased region" description="Low complexity" evidence="6">
    <location>
        <begin position="129"/>
        <end position="146"/>
    </location>
</feature>
<dbReference type="Pfam" id="PF07648">
    <property type="entry name" value="Kazal_2"/>
    <property type="match status" value="3"/>
</dbReference>
<evidence type="ECO:0000256" key="4">
    <source>
        <dbReference type="ARBA" id="ARBA00022900"/>
    </source>
</evidence>
<evidence type="ECO:0000256" key="2">
    <source>
        <dbReference type="ARBA" id="ARBA00022525"/>
    </source>
</evidence>
<dbReference type="CDD" id="cd00104">
    <property type="entry name" value="KAZAL_FS"/>
    <property type="match status" value="3"/>
</dbReference>
<feature type="region of interest" description="Disordered" evidence="6">
    <location>
        <begin position="431"/>
        <end position="455"/>
    </location>
</feature>
<dbReference type="InterPro" id="IPR036058">
    <property type="entry name" value="Kazal_dom_sf"/>
</dbReference>
<evidence type="ECO:0000256" key="5">
    <source>
        <dbReference type="ARBA" id="ARBA00023157"/>
    </source>
</evidence>
<feature type="compositionally biased region" description="Low complexity" evidence="6">
    <location>
        <begin position="733"/>
        <end position="748"/>
    </location>
</feature>
<feature type="compositionally biased region" description="Basic and acidic residues" evidence="6">
    <location>
        <begin position="629"/>
        <end position="640"/>
    </location>
</feature>
<evidence type="ECO:0000313" key="8">
    <source>
        <dbReference type="EnsemblMetazoa" id="G18122.1:cds"/>
    </source>
</evidence>
<dbReference type="PANTHER" id="PTHR47729">
    <property type="entry name" value="SERINE PEPTIDASE INHIBITOR, KAZAL TYPE 2, TANDEM DUPLICATE 1-RELATED"/>
    <property type="match status" value="1"/>
</dbReference>
<dbReference type="InterPro" id="IPR002350">
    <property type="entry name" value="Kazal_dom"/>
</dbReference>
<feature type="compositionally biased region" description="Low complexity" evidence="6">
    <location>
        <begin position="364"/>
        <end position="390"/>
    </location>
</feature>
<dbReference type="PROSITE" id="PS00282">
    <property type="entry name" value="KAZAL_1"/>
    <property type="match status" value="1"/>
</dbReference>
<feature type="region of interest" description="Disordered" evidence="6">
    <location>
        <begin position="43"/>
        <end position="82"/>
    </location>
</feature>
<dbReference type="GO" id="GO:0004867">
    <property type="term" value="F:serine-type endopeptidase inhibitor activity"/>
    <property type="evidence" value="ECO:0007669"/>
    <property type="project" value="UniProtKB-KW"/>
</dbReference>
<dbReference type="EnsemblMetazoa" id="G18122.1">
    <property type="protein sequence ID" value="G18122.1:cds"/>
    <property type="gene ID" value="G18122"/>
</dbReference>
<feature type="compositionally biased region" description="Low complexity" evidence="6">
    <location>
        <begin position="222"/>
        <end position="244"/>
    </location>
</feature>
<dbReference type="Pfam" id="PF00050">
    <property type="entry name" value="Kazal_1"/>
    <property type="match status" value="1"/>
</dbReference>
<protein>
    <recommendedName>
        <fullName evidence="7">Kazal-like domain-containing protein</fullName>
    </recommendedName>
</protein>
<organism evidence="8 9">
    <name type="scientific">Magallana gigas</name>
    <name type="common">Pacific oyster</name>
    <name type="synonym">Crassostrea gigas</name>
    <dbReference type="NCBI Taxonomy" id="29159"/>
    <lineage>
        <taxon>Eukaryota</taxon>
        <taxon>Metazoa</taxon>
        <taxon>Spiralia</taxon>
        <taxon>Lophotrochozoa</taxon>
        <taxon>Mollusca</taxon>
        <taxon>Bivalvia</taxon>
        <taxon>Autobranchia</taxon>
        <taxon>Pteriomorphia</taxon>
        <taxon>Ostreida</taxon>
        <taxon>Ostreoidea</taxon>
        <taxon>Ostreidae</taxon>
        <taxon>Magallana</taxon>
    </lineage>
</organism>
<evidence type="ECO:0000256" key="1">
    <source>
        <dbReference type="ARBA" id="ARBA00004613"/>
    </source>
</evidence>
<keyword evidence="3" id="KW-0646">Protease inhibitor</keyword>
<feature type="compositionally biased region" description="Polar residues" evidence="6">
    <location>
        <begin position="588"/>
        <end position="600"/>
    </location>
</feature>
<feature type="region of interest" description="Disordered" evidence="6">
    <location>
        <begin position="502"/>
        <end position="547"/>
    </location>
</feature>
<feature type="compositionally biased region" description="Low complexity" evidence="6">
    <location>
        <begin position="270"/>
        <end position="297"/>
    </location>
</feature>
<feature type="compositionally biased region" description="Polar residues" evidence="6">
    <location>
        <begin position="648"/>
        <end position="665"/>
    </location>
</feature>
<evidence type="ECO:0000256" key="6">
    <source>
        <dbReference type="SAM" id="MobiDB-lite"/>
    </source>
</evidence>
<proteinExistence type="predicted"/>
<dbReference type="PROSITE" id="PS51465">
    <property type="entry name" value="KAZAL_2"/>
    <property type="match status" value="3"/>
</dbReference>
<dbReference type="SMART" id="SM00280">
    <property type="entry name" value="KAZAL"/>
    <property type="match status" value="4"/>
</dbReference>
<feature type="compositionally biased region" description="Basic residues" evidence="6">
    <location>
        <begin position="749"/>
        <end position="758"/>
    </location>
</feature>
<keyword evidence="2" id="KW-0964">Secreted</keyword>
<dbReference type="InterPro" id="IPR051597">
    <property type="entry name" value="Bifunctional_prot_inhibitor"/>
</dbReference>
<dbReference type="AlphaFoldDB" id="A0A8W8JAN8"/>
<evidence type="ECO:0000259" key="7">
    <source>
        <dbReference type="PROSITE" id="PS51465"/>
    </source>
</evidence>
<dbReference type="SUPFAM" id="SSF100895">
    <property type="entry name" value="Kazal-type serine protease inhibitors"/>
    <property type="match status" value="3"/>
</dbReference>
<sequence>MGTIAMFSNYNPRSRTLFSEKSVCYSRVFVILYPRIGVQALPGSAPENGPKSPIRITDGNKKINVGTKLDEKNPPKTGSFAAKTPAGIWSFSNGKALPSPSRNVSPNVVQSRLAKLMKSIGLITKDQSSKSSSKSGLTKLSTSTKAKTLDEERPPKGPPRGPPMPVSMRSSNTKQGGGSKISIASSYDEQMPGRGPGVKVTSYKMVSVASGPDEKNGAKRTSSSFSSMSSSSMSSNGVSFGKSSITKFSGPDEKDGRKSGPKSIANSNVSRTGSSFSSMTQSSSSMSSNAVSSGKSSITKFSGPDEKDGRKSAAKSLANSNVSNLKSATVQGSPLTQAIPRRFSGPDEKDGKKTVVKTNQGLPKSSKTSYKANTASTSSSSSRSIVTTFSGPDEKDGKKTKQALASKMSGNSGQISSAFQNLRTKLEQFKAQLSKKKSANSYQNLKSKSSDNDKKPVVVLQRQQTLTKKVIVPQGSPLIGKNVPKISNMQMRQMLQNINGINSGKRISSSSSSVSGTVQSSKSGGTMLPIQKSNIKYKGPDTSKMTPQQRKSFLKALGLIKSRSSISSSSSLTSNQGVQSSGTRGKFSLTSNTVSQTSAKTVKPAEKDSPDSITPTSNNAPQTSAKIPKPAEKDSADSKNLRLMKNKGSMSSLTSNALPKSSAKTVKTFEKDSPDSKTLGLIRSKSSMSSSTSFGYTSGGKSTGYSSSFKGKSAVPKTSAKTAKPAEKDTPETPETSPKSTSSKSGALKSKKASKPIRPHYSVQYSQLDTEGNPMGEKDSNSAVTIVSSSSNNGNQKTKYSSYDQQPGNGKQSSSYTSTGTSDNQGYKGTSYTSTGTSGPGNDVGRGNSVSVNSAQKLATSGSEKSSSACRQGSFCGSDGITYSNECDILSPVYKDCDGDCPCVTSGSSSSGNEAFSSYTPTEFPLVNGAPPTVRDECPMCPLVYVPVCGVNGMTYYSDCERDCRGSVLKECDGECPCPVIPTSEAAMFTGLITPTEQYPSATEAPFCSCPGNVYSPVCGVDGQVYDNPCLLACEGVVQACEGVCPCNQAPSNNNDMFVPAFMLAYSQSGCSKCLTLDYEPVCGSDGSTYRNECYAKCNGVDKKCSSSCPCNS</sequence>
<keyword evidence="9" id="KW-1185">Reference proteome</keyword>
<feature type="compositionally biased region" description="Polar residues" evidence="6">
    <location>
        <begin position="794"/>
        <end position="825"/>
    </location>
</feature>
<dbReference type="PANTHER" id="PTHR47729:SF1">
    <property type="entry name" value="OVOMUCOID-LIKE-RELATED"/>
    <property type="match status" value="1"/>
</dbReference>
<feature type="domain" description="Kazal-like" evidence="7">
    <location>
        <begin position="1065"/>
        <end position="1113"/>
    </location>
</feature>
<feature type="compositionally biased region" description="Low complexity" evidence="6">
    <location>
        <begin position="684"/>
        <end position="696"/>
    </location>
</feature>
<feature type="compositionally biased region" description="Low complexity" evidence="6">
    <location>
        <begin position="502"/>
        <end position="526"/>
    </location>
</feature>
<feature type="compositionally biased region" description="Polar residues" evidence="6">
    <location>
        <begin position="611"/>
        <end position="625"/>
    </location>
</feature>
<feature type="compositionally biased region" description="Polar residues" evidence="6">
    <location>
        <begin position="317"/>
        <end position="336"/>
    </location>
</feature>
<dbReference type="GO" id="GO:0005576">
    <property type="term" value="C:extracellular region"/>
    <property type="evidence" value="ECO:0007669"/>
    <property type="project" value="UniProtKB-SubCell"/>
</dbReference>
<feature type="region of interest" description="Disordered" evidence="6">
    <location>
        <begin position="565"/>
        <end position="850"/>
    </location>
</feature>
<feature type="compositionally biased region" description="Low complexity" evidence="6">
    <location>
        <begin position="781"/>
        <end position="793"/>
    </location>
</feature>
<feature type="compositionally biased region" description="Low complexity" evidence="6">
    <location>
        <begin position="826"/>
        <end position="837"/>
    </location>
</feature>
<name>A0A8W8JAN8_MAGGI</name>
<reference evidence="8" key="1">
    <citation type="submission" date="2022-08" db="UniProtKB">
        <authorList>
            <consortium name="EnsemblMetazoa"/>
        </authorList>
    </citation>
    <scope>IDENTIFICATION</scope>
    <source>
        <strain evidence="8">05x7-T-G4-1.051#20</strain>
    </source>
</reference>
<evidence type="ECO:0000313" key="9">
    <source>
        <dbReference type="Proteomes" id="UP000005408"/>
    </source>
</evidence>
<feature type="region of interest" description="Disordered" evidence="6">
    <location>
        <begin position="125"/>
        <end position="413"/>
    </location>
</feature>
<feature type="compositionally biased region" description="Basic and acidic residues" evidence="6">
    <location>
        <begin position="344"/>
        <end position="353"/>
    </location>
</feature>
<feature type="compositionally biased region" description="Low complexity" evidence="6">
    <location>
        <begin position="565"/>
        <end position="581"/>
    </location>
</feature>
<dbReference type="Gene3D" id="3.30.60.30">
    <property type="match status" value="3"/>
</dbReference>
<keyword evidence="4" id="KW-0722">Serine protease inhibitor</keyword>
<keyword evidence="5" id="KW-1015">Disulfide bond</keyword>
<evidence type="ECO:0000256" key="3">
    <source>
        <dbReference type="ARBA" id="ARBA00022690"/>
    </source>
</evidence>
<feature type="domain" description="Kazal-like" evidence="7">
    <location>
        <begin position="932"/>
        <end position="977"/>
    </location>
</feature>
<feature type="compositionally biased region" description="Pro residues" evidence="6">
    <location>
        <begin position="156"/>
        <end position="165"/>
    </location>
</feature>
<accession>A0A8W8JAN8</accession>
<feature type="domain" description="Kazal-like" evidence="7">
    <location>
        <begin position="1002"/>
        <end position="1046"/>
    </location>
</feature>